<organism evidence="1 2">
    <name type="scientific">Pistacia atlantica</name>
    <dbReference type="NCBI Taxonomy" id="434234"/>
    <lineage>
        <taxon>Eukaryota</taxon>
        <taxon>Viridiplantae</taxon>
        <taxon>Streptophyta</taxon>
        <taxon>Embryophyta</taxon>
        <taxon>Tracheophyta</taxon>
        <taxon>Spermatophyta</taxon>
        <taxon>Magnoliopsida</taxon>
        <taxon>eudicotyledons</taxon>
        <taxon>Gunneridae</taxon>
        <taxon>Pentapetalae</taxon>
        <taxon>rosids</taxon>
        <taxon>malvids</taxon>
        <taxon>Sapindales</taxon>
        <taxon>Anacardiaceae</taxon>
        <taxon>Pistacia</taxon>
    </lineage>
</organism>
<sequence>MSSKEVNTQDHPFKESETNLFHNNLHEQQNPKKNPSMANLSDEILDPDPIRVYVEPEITKFHHQYDQNPNLNPNRNPNRNPCFVQLNESFRGQVRNPNGNCIVISDDEKGKNVEVKKQDGRTHSLPHNKYGPYVCPNCNGAVFATSQLFTAHVSSVHYKYETLAERRKRLAAKYKKKNLQVVQTSEGLTILTPNGGEDSSSSSSSKTQKGQRKKAKKGEIQKEGVKEKLNLVDVKIKEDYK</sequence>
<proteinExistence type="predicted"/>
<gene>
    <name evidence="1" type="ORF">Patl1_29890</name>
</gene>
<dbReference type="EMBL" id="CM047907">
    <property type="protein sequence ID" value="KAJ0083724.1"/>
    <property type="molecule type" value="Genomic_DNA"/>
</dbReference>
<reference evidence="2" key="1">
    <citation type="journal article" date="2023" name="G3 (Bethesda)">
        <title>Genome assembly and association tests identify interacting loci associated with vigor, precocity, and sex in interspecific pistachio rootstocks.</title>
        <authorList>
            <person name="Palmer W."/>
            <person name="Jacygrad E."/>
            <person name="Sagayaradj S."/>
            <person name="Cavanaugh K."/>
            <person name="Han R."/>
            <person name="Bertier L."/>
            <person name="Beede B."/>
            <person name="Kafkas S."/>
            <person name="Golino D."/>
            <person name="Preece J."/>
            <person name="Michelmore R."/>
        </authorList>
    </citation>
    <scope>NUCLEOTIDE SEQUENCE [LARGE SCALE GENOMIC DNA]</scope>
</reference>
<accession>A0ACC1A8T6</accession>
<name>A0ACC1A8T6_9ROSI</name>
<comment type="caution">
    <text evidence="1">The sequence shown here is derived from an EMBL/GenBank/DDBJ whole genome shotgun (WGS) entry which is preliminary data.</text>
</comment>
<evidence type="ECO:0000313" key="1">
    <source>
        <dbReference type="EMBL" id="KAJ0083724.1"/>
    </source>
</evidence>
<protein>
    <submittedName>
        <fullName evidence="1">Uncharacterized protein</fullName>
    </submittedName>
</protein>
<keyword evidence="2" id="KW-1185">Reference proteome</keyword>
<evidence type="ECO:0000313" key="2">
    <source>
        <dbReference type="Proteomes" id="UP001164250"/>
    </source>
</evidence>
<dbReference type="Proteomes" id="UP001164250">
    <property type="component" value="Chromosome 11"/>
</dbReference>